<keyword evidence="2" id="KW-1185">Reference proteome</keyword>
<comment type="caution">
    <text evidence="1">The sequence shown here is derived from an EMBL/GenBank/DDBJ whole genome shotgun (WGS) entry which is preliminary data.</text>
</comment>
<dbReference type="RefSeq" id="WP_192016158.1">
    <property type="nucleotide sequence ID" value="NZ_JACYTP010000007.1"/>
</dbReference>
<protein>
    <submittedName>
        <fullName evidence="1">Uncharacterized protein</fullName>
    </submittedName>
</protein>
<reference evidence="1 2" key="1">
    <citation type="submission" date="2020-09" db="EMBL/GenBank/DDBJ databases">
        <title>Photobacterium sp. CAU 1568 isolated from sand of Sido Beach.</title>
        <authorList>
            <person name="Kim W."/>
        </authorList>
    </citation>
    <scope>NUCLEOTIDE SEQUENCE [LARGE SCALE GENOMIC DNA]</scope>
    <source>
        <strain evidence="1 2">CAU 1568</strain>
    </source>
</reference>
<proteinExistence type="predicted"/>
<accession>A0ABR9BLM4</accession>
<organism evidence="1 2">
    <name type="scientific">Photobacterium arenosum</name>
    <dbReference type="NCBI Taxonomy" id="2774143"/>
    <lineage>
        <taxon>Bacteria</taxon>
        <taxon>Pseudomonadati</taxon>
        <taxon>Pseudomonadota</taxon>
        <taxon>Gammaproteobacteria</taxon>
        <taxon>Vibrionales</taxon>
        <taxon>Vibrionaceae</taxon>
        <taxon>Photobacterium</taxon>
    </lineage>
</organism>
<name>A0ABR9BLM4_9GAMM</name>
<evidence type="ECO:0000313" key="2">
    <source>
        <dbReference type="Proteomes" id="UP000649768"/>
    </source>
</evidence>
<evidence type="ECO:0000313" key="1">
    <source>
        <dbReference type="EMBL" id="MBD8513467.1"/>
    </source>
</evidence>
<sequence>MLGNDFKIGAIQFCRPDGADNREFVGDAVICCFHRFTRYVGIHPYSKRKVGHFSDIYQSNTSSAALKGFVAEYLAKSGRIEMAQYQEKV</sequence>
<dbReference type="Proteomes" id="UP000649768">
    <property type="component" value="Unassembled WGS sequence"/>
</dbReference>
<gene>
    <name evidence="1" type="ORF">IFO68_12375</name>
</gene>
<dbReference type="EMBL" id="JACYTP010000007">
    <property type="protein sequence ID" value="MBD8513467.1"/>
    <property type="molecule type" value="Genomic_DNA"/>
</dbReference>